<keyword evidence="1" id="KW-0378">Hydrolase</keyword>
<dbReference type="AlphaFoldDB" id="A0A6J7IKX6"/>
<dbReference type="PANTHER" id="PTHR43794:SF11">
    <property type="entry name" value="AMIDOHYDROLASE-RELATED DOMAIN-CONTAINING PROTEIN"/>
    <property type="match status" value="1"/>
</dbReference>
<name>A0A6J7IKX6_9ZZZZ</name>
<evidence type="ECO:0000256" key="1">
    <source>
        <dbReference type="ARBA" id="ARBA00022801"/>
    </source>
</evidence>
<proteinExistence type="predicted"/>
<reference evidence="3" key="1">
    <citation type="submission" date="2020-05" db="EMBL/GenBank/DDBJ databases">
        <authorList>
            <person name="Chiriac C."/>
            <person name="Salcher M."/>
            <person name="Ghai R."/>
            <person name="Kavagutti S V."/>
        </authorList>
    </citation>
    <scope>NUCLEOTIDE SEQUENCE</scope>
</reference>
<dbReference type="GO" id="GO:0016810">
    <property type="term" value="F:hydrolase activity, acting on carbon-nitrogen (but not peptide) bonds"/>
    <property type="evidence" value="ECO:0007669"/>
    <property type="project" value="InterPro"/>
</dbReference>
<feature type="domain" description="Amidohydrolase-related" evidence="2">
    <location>
        <begin position="67"/>
        <end position="409"/>
    </location>
</feature>
<dbReference type="Gene3D" id="3.20.20.140">
    <property type="entry name" value="Metal-dependent hydrolases"/>
    <property type="match status" value="1"/>
</dbReference>
<sequence length="440" mass="45529">MLSPDTSLTVHRADWLLPVADEYGRPVAPIREGAVAVEAGIVVAVGPASAVLAACDSTALVRDWSGVLIPGLVNAHTHLQYTSYGDLAAGDLPFPQWIEEVIRRRGSTTDADWAESAAAGAQMLLSTGTTSTADDVTDQPAIAPVGDSGVGGISYLELFGYDDAHWPQGRAALEQRLDHAPPGRELGTMAHAIYTLDPAPFADIIAMGRARGMRSQIHLAEADSETQFVATGSGPSADTARAAGWDFSLVRDGGAGVSPTRFVADLGCLTPQIHVAHGVHCNAADRALLRVHATTVALCPRSNAILQSGVPPIADYLRENSPIALGTDSLASSPSLDLLDEVRAAFDVARAQGYHNADLAVRLLYAATYGGARAMGRHLAIEGVGDNAGLAPYGALYPGAQADFAVMGVAPKVGSPVDAVVFSGHCVATVLAGSVVYEGS</sequence>
<dbReference type="EMBL" id="CAFBNF010000013">
    <property type="protein sequence ID" value="CAB4930992.1"/>
    <property type="molecule type" value="Genomic_DNA"/>
</dbReference>
<dbReference type="PANTHER" id="PTHR43794">
    <property type="entry name" value="AMINOHYDROLASE SSNA-RELATED"/>
    <property type="match status" value="1"/>
</dbReference>
<gene>
    <name evidence="3" type="ORF">UFOPK3773_00241</name>
</gene>
<protein>
    <submittedName>
        <fullName evidence="3">Unannotated protein</fullName>
    </submittedName>
</protein>
<dbReference type="SUPFAM" id="SSF51338">
    <property type="entry name" value="Composite domain of metallo-dependent hydrolases"/>
    <property type="match status" value="1"/>
</dbReference>
<dbReference type="InterPro" id="IPR050287">
    <property type="entry name" value="MTA/SAH_deaminase"/>
</dbReference>
<dbReference type="Pfam" id="PF01979">
    <property type="entry name" value="Amidohydro_1"/>
    <property type="match status" value="1"/>
</dbReference>
<evidence type="ECO:0000313" key="3">
    <source>
        <dbReference type="EMBL" id="CAB4930992.1"/>
    </source>
</evidence>
<dbReference type="InterPro" id="IPR006680">
    <property type="entry name" value="Amidohydro-rel"/>
</dbReference>
<accession>A0A6J7IKX6</accession>
<dbReference type="InterPro" id="IPR011059">
    <property type="entry name" value="Metal-dep_hydrolase_composite"/>
</dbReference>
<evidence type="ECO:0000259" key="2">
    <source>
        <dbReference type="Pfam" id="PF01979"/>
    </source>
</evidence>
<dbReference type="SUPFAM" id="SSF51556">
    <property type="entry name" value="Metallo-dependent hydrolases"/>
    <property type="match status" value="1"/>
</dbReference>
<dbReference type="InterPro" id="IPR032466">
    <property type="entry name" value="Metal_Hydrolase"/>
</dbReference>
<organism evidence="3">
    <name type="scientific">freshwater metagenome</name>
    <dbReference type="NCBI Taxonomy" id="449393"/>
    <lineage>
        <taxon>unclassified sequences</taxon>
        <taxon>metagenomes</taxon>
        <taxon>ecological metagenomes</taxon>
    </lineage>
</organism>